<dbReference type="Gene3D" id="3.90.550.50">
    <property type="match status" value="1"/>
</dbReference>
<keyword evidence="3" id="KW-1185">Reference proteome</keyword>
<sequence length="568" mass="64760">MKEHSKDSYSFIFSLIKPLPKLAFSLLFFLSIFLTLYSLILFYKSPTSSSNNHHPHLSIRTAIGLGPGPGPVPAQHEPDPDTGPTELRHVAFGIGAAAKHWPHRKHYVKYWWPGPNVTRGFVFLDQPVDVTRPDNPSDYPTLLVSEDTGGFPYSHRQGSRSALRITRIVSEMVRIIRSDNTNNNNNNNNNIRWYVMGDDDTVFFTDNLVKVLRKYDHNKTYYIGSNSETHVQNVNFAHDMAFGGGGFAISYPLARAIEKMHDGCIRRYGSLFGSDDRIHACLAELGVPLTKEPGFHQCDLYGNLFGLLAAHPIAPLVTLHHLDLLDPIFPYMNRTQALDRLRAPAQLDSAGLMQQSICYDPVRNWTVSVSWGYAVQIIRGSVTPRDMQRPARTFVDWYYKDDPSRFSFNTRAFDKHPCQKPYVYYVNNTRVDSKGKDVILTEYALHHVPHSYCWWKTNANPENVRRVEVYKKPNPHKWDEVWPNLRSLCFLLLHWYLSVYRAVRLNDSAVLFGEILRFLPVLVFSIVTLGKGSQVEVVSFGICVIWVVSFGMVIGTVASYARAGYESR</sequence>
<dbReference type="InterPro" id="IPR006740">
    <property type="entry name" value="DUF604"/>
</dbReference>
<reference evidence="2" key="1">
    <citation type="submission" date="2024-03" db="EMBL/GenBank/DDBJ databases">
        <title>WGS assembly of Saponaria officinalis var. Norfolk2.</title>
        <authorList>
            <person name="Jenkins J."/>
            <person name="Shu S."/>
            <person name="Grimwood J."/>
            <person name="Barry K."/>
            <person name="Goodstein D."/>
            <person name="Schmutz J."/>
            <person name="Leebens-Mack J."/>
            <person name="Osbourn A."/>
        </authorList>
    </citation>
    <scope>NUCLEOTIDE SEQUENCE [LARGE SCALE GENOMIC DNA]</scope>
    <source>
        <strain evidence="2">JIC</strain>
    </source>
</reference>
<feature type="transmembrane region" description="Helical" evidence="1">
    <location>
        <begin position="509"/>
        <end position="527"/>
    </location>
</feature>
<feature type="transmembrane region" description="Helical" evidence="1">
    <location>
        <begin position="539"/>
        <end position="561"/>
    </location>
</feature>
<dbReference type="AlphaFoldDB" id="A0AAW1N8N6"/>
<organism evidence="2 3">
    <name type="scientific">Saponaria officinalis</name>
    <name type="common">Common soapwort</name>
    <name type="synonym">Lychnis saponaria</name>
    <dbReference type="NCBI Taxonomy" id="3572"/>
    <lineage>
        <taxon>Eukaryota</taxon>
        <taxon>Viridiplantae</taxon>
        <taxon>Streptophyta</taxon>
        <taxon>Embryophyta</taxon>
        <taxon>Tracheophyta</taxon>
        <taxon>Spermatophyta</taxon>
        <taxon>Magnoliopsida</taxon>
        <taxon>eudicotyledons</taxon>
        <taxon>Gunneridae</taxon>
        <taxon>Pentapetalae</taxon>
        <taxon>Caryophyllales</taxon>
        <taxon>Caryophyllaceae</taxon>
        <taxon>Caryophylleae</taxon>
        <taxon>Saponaria</taxon>
    </lineage>
</organism>
<proteinExistence type="predicted"/>
<dbReference type="EMBL" id="JBDFQZ010000001">
    <property type="protein sequence ID" value="KAK9757905.1"/>
    <property type="molecule type" value="Genomic_DNA"/>
</dbReference>
<gene>
    <name evidence="2" type="ORF">RND81_01G194000</name>
</gene>
<comment type="caution">
    <text evidence="2">The sequence shown here is derived from an EMBL/GenBank/DDBJ whole genome shotgun (WGS) entry which is preliminary data.</text>
</comment>
<keyword evidence="1" id="KW-0472">Membrane</keyword>
<evidence type="ECO:0000313" key="3">
    <source>
        <dbReference type="Proteomes" id="UP001443914"/>
    </source>
</evidence>
<evidence type="ECO:0000313" key="2">
    <source>
        <dbReference type="EMBL" id="KAK9757905.1"/>
    </source>
</evidence>
<keyword evidence="1" id="KW-0812">Transmembrane</keyword>
<dbReference type="Pfam" id="PF04646">
    <property type="entry name" value="DUF604"/>
    <property type="match status" value="1"/>
</dbReference>
<keyword evidence="1" id="KW-1133">Transmembrane helix</keyword>
<protein>
    <submittedName>
        <fullName evidence="2">Uncharacterized protein</fullName>
    </submittedName>
</protein>
<accession>A0AAW1N8N6</accession>
<dbReference type="FunFam" id="3.90.550.50:FF:000006">
    <property type="entry name" value="Fringe-related protein-like"/>
    <property type="match status" value="1"/>
</dbReference>
<name>A0AAW1N8N6_SAPOF</name>
<evidence type="ECO:0000256" key="1">
    <source>
        <dbReference type="SAM" id="Phobius"/>
    </source>
</evidence>
<dbReference type="Proteomes" id="UP001443914">
    <property type="component" value="Unassembled WGS sequence"/>
</dbReference>
<feature type="transmembrane region" description="Helical" evidence="1">
    <location>
        <begin position="21"/>
        <end position="43"/>
    </location>
</feature>
<dbReference type="PANTHER" id="PTHR10811">
    <property type="entry name" value="FRINGE-RELATED"/>
    <property type="match status" value="1"/>
</dbReference>